<keyword evidence="7" id="KW-0968">Cytoplasmic vesicle</keyword>
<dbReference type="EMBL" id="FN653297">
    <property type="protein sequence ID" value="CBY14484.1"/>
    <property type="molecule type" value="Genomic_DNA"/>
</dbReference>
<dbReference type="Proteomes" id="UP000001307">
    <property type="component" value="Unassembled WGS sequence"/>
</dbReference>
<evidence type="ECO:0000256" key="6">
    <source>
        <dbReference type="ARBA" id="ARBA00023288"/>
    </source>
</evidence>
<protein>
    <submittedName>
        <fullName evidence="11">Uncharacterized protein</fullName>
    </submittedName>
</protein>
<evidence type="ECO:0000256" key="8">
    <source>
        <dbReference type="ARBA" id="ARBA00037868"/>
    </source>
</evidence>
<name>E4XXV6_OIKDI</name>
<dbReference type="Gene3D" id="3.10.20.90">
    <property type="entry name" value="Phosphatidylinositol 3-kinase Catalytic Subunit, Chain A, domain 1"/>
    <property type="match status" value="1"/>
</dbReference>
<dbReference type="OrthoDB" id="6738456at2759"/>
<dbReference type="GO" id="GO:0006950">
    <property type="term" value="P:response to stress"/>
    <property type="evidence" value="ECO:0007669"/>
    <property type="project" value="UniProtKB-ARBA"/>
</dbReference>
<evidence type="ECO:0000256" key="9">
    <source>
        <dbReference type="PIRSR" id="PIRSR604241-50"/>
    </source>
</evidence>
<sequence>MDIRRLALSRKSLLLSKNWLTRKQILNQRRKRGSIFSVDMARNRTSTQISSVATYVPFKDRRPADVRAEEASNIRQRFPSKVPVIVERYKKEKELPRLDRVKFLVPQELSVSQFVVVVRSRMMIRPSQSLHFIVGGKQVPSMQMSVAELYHRFQDEDNFLYMTYASTEMFG</sequence>
<evidence type="ECO:0000256" key="5">
    <source>
        <dbReference type="ARBA" id="ARBA00023136"/>
    </source>
</evidence>
<dbReference type="PANTHER" id="PTHR10969">
    <property type="entry name" value="MICROTUBULE-ASSOCIATED PROTEINS 1A/1B LIGHT CHAIN 3-RELATED"/>
    <property type="match status" value="1"/>
</dbReference>
<dbReference type="InterPro" id="IPR029071">
    <property type="entry name" value="Ubiquitin-like_domsf"/>
</dbReference>
<keyword evidence="4 10" id="KW-0072">Autophagy</keyword>
<evidence type="ECO:0000256" key="4">
    <source>
        <dbReference type="ARBA" id="ARBA00023006"/>
    </source>
</evidence>
<reference evidence="11" key="1">
    <citation type="journal article" date="2010" name="Science">
        <title>Plasticity of animal genome architecture unmasked by rapid evolution of a pelagic tunicate.</title>
        <authorList>
            <person name="Denoeud F."/>
            <person name="Henriet S."/>
            <person name="Mungpakdee S."/>
            <person name="Aury J.M."/>
            <person name="Da Silva C."/>
            <person name="Brinkmann H."/>
            <person name="Mikhaleva J."/>
            <person name="Olsen L.C."/>
            <person name="Jubin C."/>
            <person name="Canestro C."/>
            <person name="Bouquet J.M."/>
            <person name="Danks G."/>
            <person name="Poulain J."/>
            <person name="Campsteijn C."/>
            <person name="Adamski M."/>
            <person name="Cross I."/>
            <person name="Yadetie F."/>
            <person name="Muffato M."/>
            <person name="Louis A."/>
            <person name="Butcher S."/>
            <person name="Tsagkogeorga G."/>
            <person name="Konrad A."/>
            <person name="Singh S."/>
            <person name="Jensen M.F."/>
            <person name="Cong E.H."/>
            <person name="Eikeseth-Otteraa H."/>
            <person name="Noel B."/>
            <person name="Anthouard V."/>
            <person name="Porcel B.M."/>
            <person name="Kachouri-Lafond R."/>
            <person name="Nishino A."/>
            <person name="Ugolini M."/>
            <person name="Chourrout P."/>
            <person name="Nishida H."/>
            <person name="Aasland R."/>
            <person name="Huzurbazar S."/>
            <person name="Westhof E."/>
            <person name="Delsuc F."/>
            <person name="Lehrach H."/>
            <person name="Reinhardt R."/>
            <person name="Weissenbach J."/>
            <person name="Roy S.W."/>
            <person name="Artiguenave F."/>
            <person name="Postlethwait J.H."/>
            <person name="Manak J.R."/>
            <person name="Thompson E.M."/>
            <person name="Jaillon O."/>
            <person name="Du Pasquier L."/>
            <person name="Boudinot P."/>
            <person name="Liberles D.A."/>
            <person name="Volff J.N."/>
            <person name="Philippe H."/>
            <person name="Lenhard B."/>
            <person name="Roest Crollius H."/>
            <person name="Wincker P."/>
            <person name="Chourrout D."/>
        </authorList>
    </citation>
    <scope>NUCLEOTIDE SEQUENCE [LARGE SCALE GENOMIC DNA]</scope>
</reference>
<keyword evidence="3" id="KW-0963">Cytoplasm</keyword>
<comment type="subcellular location">
    <subcellularLocation>
        <location evidence="1">Cytoplasmic vesicle</location>
        <location evidence="1">Autophagosome</location>
    </subcellularLocation>
    <subcellularLocation>
        <location evidence="8">Endomembrane system</location>
        <topology evidence="8">Lipid-anchor</topology>
    </subcellularLocation>
</comment>
<feature type="lipid moiety-binding region" description="Phosphatidylserine amidated glycine; alternate" evidence="9">
    <location>
        <position position="171"/>
    </location>
</feature>
<gene>
    <name evidence="11" type="ORF">GSOID_T00007510001</name>
</gene>
<dbReference type="GO" id="GO:0016236">
    <property type="term" value="P:macroautophagy"/>
    <property type="evidence" value="ECO:0007669"/>
    <property type="project" value="UniProtKB-ARBA"/>
</dbReference>
<proteinExistence type="inferred from homology"/>
<evidence type="ECO:0000313" key="12">
    <source>
        <dbReference type="Proteomes" id="UP000001307"/>
    </source>
</evidence>
<dbReference type="SUPFAM" id="SSF54236">
    <property type="entry name" value="Ubiquitin-like"/>
    <property type="match status" value="1"/>
</dbReference>
<accession>E4XXV6</accession>
<evidence type="ECO:0000256" key="1">
    <source>
        <dbReference type="ARBA" id="ARBA00004419"/>
    </source>
</evidence>
<dbReference type="FunFam" id="3.10.20.90:FF:000149">
    <property type="entry name" value="microtubule-associated proteins 1A/1B light chain 3C"/>
    <property type="match status" value="1"/>
</dbReference>
<dbReference type="Pfam" id="PF02991">
    <property type="entry name" value="ATG8"/>
    <property type="match status" value="1"/>
</dbReference>
<keyword evidence="5" id="KW-0472">Membrane</keyword>
<evidence type="ECO:0000256" key="10">
    <source>
        <dbReference type="RuleBase" id="RU004384"/>
    </source>
</evidence>
<evidence type="ECO:0000313" key="11">
    <source>
        <dbReference type="EMBL" id="CBY14484.1"/>
    </source>
</evidence>
<dbReference type="GO" id="GO:0005776">
    <property type="term" value="C:autophagosome"/>
    <property type="evidence" value="ECO:0007669"/>
    <property type="project" value="UniProtKB-SubCell"/>
</dbReference>
<keyword evidence="6 9" id="KW-0449">Lipoprotein</keyword>
<evidence type="ECO:0000256" key="2">
    <source>
        <dbReference type="ARBA" id="ARBA00007293"/>
    </source>
</evidence>
<dbReference type="AlphaFoldDB" id="E4XXV6"/>
<dbReference type="GO" id="GO:0031410">
    <property type="term" value="C:cytoplasmic vesicle"/>
    <property type="evidence" value="ECO:0007669"/>
    <property type="project" value="UniProtKB-KW"/>
</dbReference>
<dbReference type="InterPro" id="IPR004241">
    <property type="entry name" value="Atg8-like"/>
</dbReference>
<comment type="similarity">
    <text evidence="2 10">Belongs to the ATG8 family.</text>
</comment>
<dbReference type="GO" id="GO:0012505">
    <property type="term" value="C:endomembrane system"/>
    <property type="evidence" value="ECO:0007669"/>
    <property type="project" value="UniProtKB-SubCell"/>
</dbReference>
<evidence type="ECO:0000256" key="3">
    <source>
        <dbReference type="ARBA" id="ARBA00022490"/>
    </source>
</evidence>
<organism evidence="11">
    <name type="scientific">Oikopleura dioica</name>
    <name type="common">Tunicate</name>
    <dbReference type="NCBI Taxonomy" id="34765"/>
    <lineage>
        <taxon>Eukaryota</taxon>
        <taxon>Metazoa</taxon>
        <taxon>Chordata</taxon>
        <taxon>Tunicata</taxon>
        <taxon>Appendicularia</taxon>
        <taxon>Copelata</taxon>
        <taxon>Oikopleuridae</taxon>
        <taxon>Oikopleura</taxon>
    </lineage>
</organism>
<dbReference type="InParanoid" id="E4XXV6"/>
<keyword evidence="12" id="KW-1185">Reference proteome</keyword>
<evidence type="ECO:0000256" key="7">
    <source>
        <dbReference type="ARBA" id="ARBA00023329"/>
    </source>
</evidence>